<dbReference type="GO" id="GO:0004038">
    <property type="term" value="F:allantoinase activity"/>
    <property type="evidence" value="ECO:0007669"/>
    <property type="project" value="UniProtKB-EC"/>
</dbReference>
<dbReference type="EMBL" id="LRAD01000032">
    <property type="protein sequence ID" value="KXZ60523.1"/>
    <property type="molecule type" value="Genomic_DNA"/>
</dbReference>
<evidence type="ECO:0000313" key="1">
    <source>
        <dbReference type="EMBL" id="KXZ60523.1"/>
    </source>
</evidence>
<comment type="caution">
    <text evidence="1">The sequence shown here is derived from an EMBL/GenBank/DDBJ whole genome shotgun (WGS) entry which is preliminary data.</text>
</comment>
<accession>A0A150HEG6</accession>
<dbReference type="AlphaFoldDB" id="A0A150HEG6"/>
<keyword evidence="1" id="KW-0378">Hydrolase</keyword>
<dbReference type="InterPro" id="IPR011059">
    <property type="entry name" value="Metal-dep_hydrolase_composite"/>
</dbReference>
<name>A0A150HEG6_9MICO</name>
<dbReference type="SUPFAM" id="SSF51338">
    <property type="entry name" value="Composite domain of metallo-dependent hydrolases"/>
    <property type="match status" value="1"/>
</dbReference>
<gene>
    <name evidence="1" type="primary">allB_2</name>
    <name evidence="1" type="ORF">Mlaev_01603</name>
</gene>
<dbReference type="Gene3D" id="3.20.20.140">
    <property type="entry name" value="Metal-dependent hydrolases"/>
    <property type="match status" value="1"/>
</dbReference>
<dbReference type="RefSeq" id="WP_061682987.1">
    <property type="nucleotide sequence ID" value="NZ_LRAD01000032.1"/>
</dbReference>
<organism evidence="1 2">
    <name type="scientific">Microbacterium laevaniformans</name>
    <dbReference type="NCBI Taxonomy" id="36807"/>
    <lineage>
        <taxon>Bacteria</taxon>
        <taxon>Bacillati</taxon>
        <taxon>Actinomycetota</taxon>
        <taxon>Actinomycetes</taxon>
        <taxon>Micrococcales</taxon>
        <taxon>Microbacteriaceae</taxon>
        <taxon>Microbacterium</taxon>
    </lineage>
</organism>
<evidence type="ECO:0000313" key="2">
    <source>
        <dbReference type="Proteomes" id="UP000075357"/>
    </source>
</evidence>
<dbReference type="STRING" id="36807.Mlaev_01603"/>
<keyword evidence="2" id="KW-1185">Reference proteome</keyword>
<reference evidence="1 2" key="1">
    <citation type="submission" date="2016-01" db="EMBL/GenBank/DDBJ databases">
        <title>Draft genome sequences of Microbacterium laevaniformans LCDC 91-0039 and the type strain of Microbacterium hominis LCDC 84-209.</title>
        <authorList>
            <person name="Bernier A.-M."/>
            <person name="Bernard K."/>
        </authorList>
    </citation>
    <scope>NUCLEOTIDE SEQUENCE [LARGE SCALE GENOMIC DNA]</scope>
    <source>
        <strain evidence="1 2">LCDC 91-0039</strain>
    </source>
</reference>
<dbReference type="Gene3D" id="2.30.40.10">
    <property type="entry name" value="Urease, subunit C, domain 1"/>
    <property type="match status" value="1"/>
</dbReference>
<dbReference type="Proteomes" id="UP000075357">
    <property type="component" value="Unassembled WGS sequence"/>
</dbReference>
<dbReference type="PATRIC" id="fig|36807.3.peg.1624"/>
<dbReference type="EC" id="3.5.2.5" evidence="1"/>
<sequence length="69" mass="7181">MSSTPAAIDLVRNVRLWSHPADPVDVHIVEGTITAITPAATQLAPNVVNGRGLLALPGLVNAHAHIDKS</sequence>
<proteinExistence type="predicted"/>
<protein>
    <submittedName>
        <fullName evidence="1">Allantoinase</fullName>
        <ecNumber evidence="1">3.5.2.5</ecNumber>
    </submittedName>
</protein>